<protein>
    <submittedName>
        <fullName evidence="2">Uncharacterized protein</fullName>
    </submittedName>
</protein>
<comment type="caution">
    <text evidence="2">The sequence shown here is derived from an EMBL/GenBank/DDBJ whole genome shotgun (WGS) entry which is preliminary data.</text>
</comment>
<evidence type="ECO:0000313" key="3">
    <source>
        <dbReference type="Proteomes" id="UP001457282"/>
    </source>
</evidence>
<feature type="region of interest" description="Disordered" evidence="1">
    <location>
        <begin position="1"/>
        <end position="28"/>
    </location>
</feature>
<accession>A0AAW1XMS4</accession>
<dbReference type="EMBL" id="JBEDUW010000003">
    <property type="protein sequence ID" value="KAK9938191.1"/>
    <property type="molecule type" value="Genomic_DNA"/>
</dbReference>
<proteinExistence type="predicted"/>
<keyword evidence="3" id="KW-1185">Reference proteome</keyword>
<feature type="compositionally biased region" description="Polar residues" evidence="1">
    <location>
        <begin position="7"/>
        <end position="28"/>
    </location>
</feature>
<reference evidence="2 3" key="1">
    <citation type="journal article" date="2023" name="G3 (Bethesda)">
        <title>A chromosome-length genome assembly and annotation of blackberry (Rubus argutus, cv. 'Hillquist').</title>
        <authorList>
            <person name="Bruna T."/>
            <person name="Aryal R."/>
            <person name="Dudchenko O."/>
            <person name="Sargent D.J."/>
            <person name="Mead D."/>
            <person name="Buti M."/>
            <person name="Cavallini A."/>
            <person name="Hytonen T."/>
            <person name="Andres J."/>
            <person name="Pham M."/>
            <person name="Weisz D."/>
            <person name="Mascagni F."/>
            <person name="Usai G."/>
            <person name="Natali L."/>
            <person name="Bassil N."/>
            <person name="Fernandez G.E."/>
            <person name="Lomsadze A."/>
            <person name="Armour M."/>
            <person name="Olukolu B."/>
            <person name="Poorten T."/>
            <person name="Britton C."/>
            <person name="Davik J."/>
            <person name="Ashrafi H."/>
            <person name="Aiden E.L."/>
            <person name="Borodovsky M."/>
            <person name="Worthington M."/>
        </authorList>
    </citation>
    <scope>NUCLEOTIDE SEQUENCE [LARGE SCALE GENOMIC DNA]</scope>
    <source>
        <strain evidence="2">PI 553951</strain>
    </source>
</reference>
<evidence type="ECO:0000256" key="1">
    <source>
        <dbReference type="SAM" id="MobiDB-lite"/>
    </source>
</evidence>
<sequence length="142" mass="14723">MGKSGTAYGQETGPESTPSTASISGRPYSSSFPRSGFLPLLSLLYLTYLSTQFTTLLQPPKTPIKAPSASPAGFTGASVTPSPALCPLRLLPPTSSTPPSLSSTTSSSAWVGSVNELVDGQTRTSTWAARRGILAARRGHHS</sequence>
<gene>
    <name evidence="2" type="ORF">M0R45_014944</name>
</gene>
<dbReference type="AlphaFoldDB" id="A0AAW1XMS4"/>
<name>A0AAW1XMS4_RUBAR</name>
<evidence type="ECO:0000313" key="2">
    <source>
        <dbReference type="EMBL" id="KAK9938191.1"/>
    </source>
</evidence>
<organism evidence="2 3">
    <name type="scientific">Rubus argutus</name>
    <name type="common">Southern blackberry</name>
    <dbReference type="NCBI Taxonomy" id="59490"/>
    <lineage>
        <taxon>Eukaryota</taxon>
        <taxon>Viridiplantae</taxon>
        <taxon>Streptophyta</taxon>
        <taxon>Embryophyta</taxon>
        <taxon>Tracheophyta</taxon>
        <taxon>Spermatophyta</taxon>
        <taxon>Magnoliopsida</taxon>
        <taxon>eudicotyledons</taxon>
        <taxon>Gunneridae</taxon>
        <taxon>Pentapetalae</taxon>
        <taxon>rosids</taxon>
        <taxon>fabids</taxon>
        <taxon>Rosales</taxon>
        <taxon>Rosaceae</taxon>
        <taxon>Rosoideae</taxon>
        <taxon>Rosoideae incertae sedis</taxon>
        <taxon>Rubus</taxon>
    </lineage>
</organism>
<dbReference type="Proteomes" id="UP001457282">
    <property type="component" value="Unassembled WGS sequence"/>
</dbReference>